<reference evidence="3" key="2">
    <citation type="submission" date="2017-06" db="EMBL/GenBank/DDBJ databases">
        <title>WGS assembly of Brachypodium distachyon.</title>
        <authorList>
            <consortium name="The International Brachypodium Initiative"/>
            <person name="Lucas S."/>
            <person name="Harmon-Smith M."/>
            <person name="Lail K."/>
            <person name="Tice H."/>
            <person name="Grimwood J."/>
            <person name="Bruce D."/>
            <person name="Barry K."/>
            <person name="Shu S."/>
            <person name="Lindquist E."/>
            <person name="Wang M."/>
            <person name="Pitluck S."/>
            <person name="Vogel J.P."/>
            <person name="Garvin D.F."/>
            <person name="Mockler T.C."/>
            <person name="Schmutz J."/>
            <person name="Rokhsar D."/>
            <person name="Bevan M.W."/>
        </authorList>
    </citation>
    <scope>NUCLEOTIDE SEQUENCE</scope>
    <source>
        <strain evidence="3">Bd21</strain>
    </source>
</reference>
<keyword evidence="1" id="KW-0430">Lectin</keyword>
<dbReference type="OMA" id="HEWMHAS"/>
<dbReference type="Proteomes" id="UP000008810">
    <property type="component" value="Chromosome 2"/>
</dbReference>
<sequence length="232" mass="25535">MEKNDGSKMIKAEPQQQVSSMITVDVDSQALHCPKCLGPLVPPVFQCAAGHVVCPPCHGDLPDKGKCESCFVKTGYGYSRCFAPTNAVDALCVSYERDDDGKVEQDQLWGGPGGKRSQAWTYTECFLKKVVCLERDEHLTCVKGLLGNHAQWFVVKSLTFVSNRRTYGPYGEDHGVPFELPAPAGGRIVGFHGRSGGLLDAIGTYVRMDWSHNKTLLHEWMHASIHLPDDSL</sequence>
<organism evidence="3">
    <name type="scientific">Brachypodium distachyon</name>
    <name type="common">Purple false brome</name>
    <name type="synonym">Trachynia distachya</name>
    <dbReference type="NCBI Taxonomy" id="15368"/>
    <lineage>
        <taxon>Eukaryota</taxon>
        <taxon>Viridiplantae</taxon>
        <taxon>Streptophyta</taxon>
        <taxon>Embryophyta</taxon>
        <taxon>Tracheophyta</taxon>
        <taxon>Spermatophyta</taxon>
        <taxon>Magnoliopsida</taxon>
        <taxon>Liliopsida</taxon>
        <taxon>Poales</taxon>
        <taxon>Poaceae</taxon>
        <taxon>BOP clade</taxon>
        <taxon>Pooideae</taxon>
        <taxon>Stipodae</taxon>
        <taxon>Brachypodieae</taxon>
        <taxon>Brachypodium</taxon>
    </lineage>
</organism>
<dbReference type="EMBL" id="CM000881">
    <property type="protein sequence ID" value="KQK02481.1"/>
    <property type="molecule type" value="Genomic_DNA"/>
</dbReference>
<proteinExistence type="predicted"/>
<dbReference type="EnsemblPlants" id="KQK02481">
    <property type="protein sequence ID" value="KQK02481"/>
    <property type="gene ID" value="BRADI_2g01730v3"/>
</dbReference>
<evidence type="ECO:0000313" key="4">
    <source>
        <dbReference type="EnsemblPlants" id="KQK02481"/>
    </source>
</evidence>
<feature type="domain" description="Jacalin-type lectin" evidence="2">
    <location>
        <begin position="43"/>
        <end position="208"/>
    </location>
</feature>
<reference evidence="3 4" key="1">
    <citation type="journal article" date="2010" name="Nature">
        <title>Genome sequencing and analysis of the model grass Brachypodium distachyon.</title>
        <authorList>
            <consortium name="International Brachypodium Initiative"/>
        </authorList>
    </citation>
    <scope>NUCLEOTIDE SEQUENCE [LARGE SCALE GENOMIC DNA]</scope>
    <source>
        <strain evidence="3 4">Bd21</strain>
    </source>
</reference>
<evidence type="ECO:0000313" key="3">
    <source>
        <dbReference type="EMBL" id="KQK02481.1"/>
    </source>
</evidence>
<dbReference type="Pfam" id="PF01419">
    <property type="entry name" value="Jacalin"/>
    <property type="match status" value="1"/>
</dbReference>
<dbReference type="InParanoid" id="I1HBJ5"/>
<gene>
    <name evidence="3" type="ORF">BRADI_2g01730v3</name>
</gene>
<dbReference type="STRING" id="15368.I1HBJ5"/>
<dbReference type="AlphaFoldDB" id="I1HBJ5"/>
<dbReference type="SMART" id="SM00915">
    <property type="entry name" value="Jacalin"/>
    <property type="match status" value="1"/>
</dbReference>
<dbReference type="PROSITE" id="PS51752">
    <property type="entry name" value="JACALIN_LECTIN"/>
    <property type="match status" value="1"/>
</dbReference>
<dbReference type="InterPro" id="IPR033734">
    <property type="entry name" value="Jacalin-like_lectin_dom_plant"/>
</dbReference>
<dbReference type="PANTHER" id="PTHR46506">
    <property type="entry name" value="OS05G0143600 PROTEIN"/>
    <property type="match status" value="1"/>
</dbReference>
<evidence type="ECO:0000256" key="1">
    <source>
        <dbReference type="ARBA" id="ARBA00022734"/>
    </source>
</evidence>
<name>I1HBJ5_BRADI</name>
<dbReference type="HOGENOM" id="CLU_078923_3_2_1"/>
<keyword evidence="5" id="KW-1185">Reference proteome</keyword>
<dbReference type="InterPro" id="IPR001229">
    <property type="entry name" value="Jacalin-like_lectin_dom"/>
</dbReference>
<dbReference type="InterPro" id="IPR036404">
    <property type="entry name" value="Jacalin-like_lectin_dom_sf"/>
</dbReference>
<dbReference type="OrthoDB" id="4325201at2759"/>
<dbReference type="Gene3D" id="2.100.10.30">
    <property type="entry name" value="Jacalin-like lectin domain"/>
    <property type="match status" value="1"/>
</dbReference>
<evidence type="ECO:0000313" key="5">
    <source>
        <dbReference type="Proteomes" id="UP000008810"/>
    </source>
</evidence>
<dbReference type="GO" id="GO:0030246">
    <property type="term" value="F:carbohydrate binding"/>
    <property type="evidence" value="ECO:0007669"/>
    <property type="project" value="UniProtKB-KW"/>
</dbReference>
<dbReference type="Gramene" id="KQK02481">
    <property type="protein sequence ID" value="KQK02481"/>
    <property type="gene ID" value="BRADI_2g01730v3"/>
</dbReference>
<protein>
    <recommendedName>
        <fullName evidence="2">Jacalin-type lectin domain-containing protein</fullName>
    </recommendedName>
</protein>
<dbReference type="SUPFAM" id="SSF51101">
    <property type="entry name" value="Mannose-binding lectins"/>
    <property type="match status" value="1"/>
</dbReference>
<dbReference type="CDD" id="cd09612">
    <property type="entry name" value="Jacalin"/>
    <property type="match status" value="1"/>
</dbReference>
<reference evidence="4" key="3">
    <citation type="submission" date="2018-08" db="UniProtKB">
        <authorList>
            <consortium name="EnsemblPlants"/>
        </authorList>
    </citation>
    <scope>IDENTIFICATION</scope>
    <source>
        <strain evidence="4">cv. Bd21</strain>
    </source>
</reference>
<evidence type="ECO:0000259" key="2">
    <source>
        <dbReference type="PROSITE" id="PS51752"/>
    </source>
</evidence>
<accession>I1HBJ5</accession>